<sequence length="313" mass="35173">MKLSPIPSDAASVRAIFPESLACLALGCTIFDTSSSPEAKVYRIDRCRDMTGNGDGFGDATAFGDGRRIFLKTARPGRLRHEAVMTRFFHDRGLAAEVLMHETLPTPDNDADDGFSQRDWLITSEVKGKDCTHEMYLSDPKRLCQMLAATLHLLKGMPIDDFPIVKHDNPLPLSWRNCSRALNTLADNGDFVNDDSLCINTDAHYYTDRFGDASIPEIAKVFQKHRHELSSDTIIHGDYCLPNIILDDWKLSGFVDMDSTCLADQHVDVFWALWTLQFNLGTHEFDDRFLDAYGREFINEDALRTVAAAEVFG</sequence>
<evidence type="ECO:0000313" key="2">
    <source>
        <dbReference type="EMBL" id="XDS46593.1"/>
    </source>
</evidence>
<dbReference type="AlphaFoldDB" id="A0AB39UC78"/>
<accession>A0AB39UC78</accession>
<dbReference type="PANTHER" id="PTHR21310:SF41">
    <property type="entry name" value="3'-PHOSPHOTRANSFERASE, PUTATIVE-RELATED"/>
    <property type="match status" value="1"/>
</dbReference>
<dbReference type="EMBL" id="CP129682">
    <property type="protein sequence ID" value="XDS48703.1"/>
    <property type="molecule type" value="Genomic_DNA"/>
</dbReference>
<proteinExistence type="predicted"/>
<dbReference type="InterPro" id="IPR011009">
    <property type="entry name" value="Kinase-like_dom_sf"/>
</dbReference>
<evidence type="ECO:0000313" key="3">
    <source>
        <dbReference type="EMBL" id="XDS48703.1"/>
    </source>
</evidence>
<dbReference type="Pfam" id="PF01636">
    <property type="entry name" value="APH"/>
    <property type="match status" value="1"/>
</dbReference>
<dbReference type="Gene3D" id="3.90.1200.10">
    <property type="match status" value="1"/>
</dbReference>
<dbReference type="SUPFAM" id="SSF56112">
    <property type="entry name" value="Protein kinase-like (PK-like)"/>
    <property type="match status" value="1"/>
</dbReference>
<reference evidence="2" key="1">
    <citation type="submission" date="2023-07" db="EMBL/GenBank/DDBJ databases">
        <title>Bifidobacterium aquikefiriaerophilum sp. nov. and Bifidobacterium eccum sp. nov., isolated from water kefir.</title>
        <authorList>
            <person name="Breselge S."/>
            <person name="Bellassi P."/>
            <person name="Barcenilla C."/>
            <person name="Alvarez-Ordonez A."/>
            <person name="Morelli L."/>
            <person name="Cotter P.D."/>
        </authorList>
    </citation>
    <scope>NUCLEOTIDE SEQUENCE</scope>
    <source>
        <strain evidence="3">WK013_4_14</strain>
        <strain evidence="2">WK048_4_13</strain>
    </source>
</reference>
<dbReference type="InterPro" id="IPR051678">
    <property type="entry name" value="AGP_Transferase"/>
</dbReference>
<evidence type="ECO:0000259" key="1">
    <source>
        <dbReference type="Pfam" id="PF01636"/>
    </source>
</evidence>
<organism evidence="2">
    <name type="scientific">Bifidobacterium fermentum</name>
    <dbReference type="NCBI Taxonomy" id="3059035"/>
    <lineage>
        <taxon>Bacteria</taxon>
        <taxon>Bacillati</taxon>
        <taxon>Actinomycetota</taxon>
        <taxon>Actinomycetes</taxon>
        <taxon>Bifidobacteriales</taxon>
        <taxon>Bifidobacteriaceae</taxon>
        <taxon>Bifidobacterium</taxon>
    </lineage>
</organism>
<feature type="domain" description="Aminoglycoside phosphotransferase" evidence="1">
    <location>
        <begin position="65"/>
        <end position="298"/>
    </location>
</feature>
<protein>
    <submittedName>
        <fullName evidence="2">Phosphotransferase</fullName>
    </submittedName>
</protein>
<dbReference type="InterPro" id="IPR002575">
    <property type="entry name" value="Aminoglycoside_PTrfase"/>
</dbReference>
<dbReference type="RefSeq" id="WP_369342766.1">
    <property type="nucleotide sequence ID" value="NZ_CP129682.1"/>
</dbReference>
<dbReference type="PANTHER" id="PTHR21310">
    <property type="entry name" value="AMINOGLYCOSIDE PHOSPHOTRANSFERASE-RELATED-RELATED"/>
    <property type="match status" value="1"/>
</dbReference>
<dbReference type="EMBL" id="CP129675">
    <property type="protein sequence ID" value="XDS46593.1"/>
    <property type="molecule type" value="Genomic_DNA"/>
</dbReference>
<gene>
    <name evidence="3" type="ORF">QN216_10445</name>
    <name evidence="2" type="ORF">QN217_00020</name>
</gene>
<name>A0AB39UC78_9BIFI</name>